<name>A0ABT1J4S8_9ACTN</name>
<accession>A0ABT1J4S8</accession>
<dbReference type="EMBL" id="JAMZDX010000005">
    <property type="protein sequence ID" value="MCP2312440.1"/>
    <property type="molecule type" value="Genomic_DNA"/>
</dbReference>
<comment type="caution">
    <text evidence="1">The sequence shown here is derived from an EMBL/GenBank/DDBJ whole genome shotgun (WGS) entry which is preliminary data.</text>
</comment>
<reference evidence="1 2" key="1">
    <citation type="submission" date="2022-06" db="EMBL/GenBank/DDBJ databases">
        <title>Sequencing the genomes of 1000 actinobacteria strains.</title>
        <authorList>
            <person name="Klenk H.-P."/>
        </authorList>
    </citation>
    <scope>NUCLEOTIDE SEQUENCE [LARGE SCALE GENOMIC DNA]</scope>
    <source>
        <strain evidence="1 2">DSM 41656</strain>
    </source>
</reference>
<sequence>MHMFESAIVRSSELTQDGAELLPVLPALAPLLPGGGLRRGSAVSVGGDTGLLLALAAGAVADGAWAAAVGLPELGLSAAAGYGIDLRRLLLADHPGGHWPEVVSALAGAVGLILLRPGGPVAPQLAARLTAVLRRGGCALLVAGPWPGAVLRVSVRTGRWFGLGEGHGQLLGRQVEVAAEGRGTATRTRTARLWLPDETGAARPIEAYEAVLPVEPGVPAAAAGAASAVGAAGLAVV</sequence>
<dbReference type="Proteomes" id="UP001206483">
    <property type="component" value="Unassembled WGS sequence"/>
</dbReference>
<dbReference type="RefSeq" id="WP_344589149.1">
    <property type="nucleotide sequence ID" value="NZ_BAAAUB010000109.1"/>
</dbReference>
<evidence type="ECO:0000313" key="2">
    <source>
        <dbReference type="Proteomes" id="UP001206483"/>
    </source>
</evidence>
<protein>
    <recommendedName>
        <fullName evidence="3">Protein RecA</fullName>
    </recommendedName>
</protein>
<proteinExistence type="predicted"/>
<organism evidence="1 2">
    <name type="scientific">Kitasatospora paracochleata</name>
    <dbReference type="NCBI Taxonomy" id="58354"/>
    <lineage>
        <taxon>Bacteria</taxon>
        <taxon>Bacillati</taxon>
        <taxon>Actinomycetota</taxon>
        <taxon>Actinomycetes</taxon>
        <taxon>Kitasatosporales</taxon>
        <taxon>Streptomycetaceae</taxon>
        <taxon>Kitasatospora</taxon>
    </lineage>
</organism>
<evidence type="ECO:0008006" key="3">
    <source>
        <dbReference type="Google" id="ProtNLM"/>
    </source>
</evidence>
<keyword evidence="2" id="KW-1185">Reference proteome</keyword>
<gene>
    <name evidence="1" type="ORF">FHR36_005606</name>
</gene>
<evidence type="ECO:0000313" key="1">
    <source>
        <dbReference type="EMBL" id="MCP2312440.1"/>
    </source>
</evidence>